<dbReference type="PANTHER" id="PTHR33493">
    <property type="entry name" value="LATE EMBRYOGENESIS ABUNDANT PROTEIN 6-RELATED"/>
    <property type="match status" value="1"/>
</dbReference>
<dbReference type="Gramene" id="QL04p024258:mrna">
    <property type="protein sequence ID" value="QL04p024258:mrna"/>
    <property type="gene ID" value="QL04p024258"/>
</dbReference>
<dbReference type="EnsemblPlants" id="QL04p024258:mrna">
    <property type="protein sequence ID" value="QL04p024258:mrna"/>
    <property type="gene ID" value="QL04p024258"/>
</dbReference>
<reference evidence="3 4" key="1">
    <citation type="journal article" date="2016" name="G3 (Bethesda)">
        <title>First Draft Assembly and Annotation of the Genome of a California Endemic Oak Quercus lobata Nee (Fagaceae).</title>
        <authorList>
            <person name="Sork V.L."/>
            <person name="Fitz-Gibbon S.T."/>
            <person name="Puiu D."/>
            <person name="Crepeau M."/>
            <person name="Gugger P.F."/>
            <person name="Sherman R."/>
            <person name="Stevens K."/>
            <person name="Langley C.H."/>
            <person name="Pellegrini M."/>
            <person name="Salzberg S.L."/>
        </authorList>
    </citation>
    <scope>NUCLEOTIDE SEQUENCE [LARGE SCALE GENOMIC DNA]</scope>
    <source>
        <strain evidence="3 4">cv. SW786</strain>
    </source>
</reference>
<dbReference type="GO" id="GO:0009793">
    <property type="term" value="P:embryo development ending in seed dormancy"/>
    <property type="evidence" value="ECO:0007669"/>
    <property type="project" value="InterPro"/>
</dbReference>
<evidence type="ECO:0000256" key="1">
    <source>
        <dbReference type="ARBA" id="ARBA00010975"/>
    </source>
</evidence>
<organism evidence="3 4">
    <name type="scientific">Quercus lobata</name>
    <name type="common">Valley oak</name>
    <dbReference type="NCBI Taxonomy" id="97700"/>
    <lineage>
        <taxon>Eukaryota</taxon>
        <taxon>Viridiplantae</taxon>
        <taxon>Streptophyta</taxon>
        <taxon>Embryophyta</taxon>
        <taxon>Tracheophyta</taxon>
        <taxon>Spermatophyta</taxon>
        <taxon>Magnoliopsida</taxon>
        <taxon>eudicotyledons</taxon>
        <taxon>Gunneridae</taxon>
        <taxon>Pentapetalae</taxon>
        <taxon>rosids</taxon>
        <taxon>fabids</taxon>
        <taxon>Fagales</taxon>
        <taxon>Fagaceae</taxon>
        <taxon>Quercus</taxon>
    </lineage>
</organism>
<dbReference type="KEGG" id="qlo:115983363"/>
<gene>
    <name evidence="3" type="primary">LOC115983363</name>
</gene>
<dbReference type="EMBL" id="LRBV02000004">
    <property type="status" value="NOT_ANNOTATED_CDS"/>
    <property type="molecule type" value="Genomic_DNA"/>
</dbReference>
<feature type="region of interest" description="Disordered" evidence="2">
    <location>
        <begin position="61"/>
        <end position="130"/>
    </location>
</feature>
<accession>A0A7N2LFZ1</accession>
<dbReference type="GeneID" id="115983363"/>
<dbReference type="RefSeq" id="XP_030961863.1">
    <property type="nucleotide sequence ID" value="XM_031106003.1"/>
</dbReference>
<evidence type="ECO:0000256" key="2">
    <source>
        <dbReference type="SAM" id="MobiDB-lite"/>
    </source>
</evidence>
<dbReference type="Proteomes" id="UP000594261">
    <property type="component" value="Chromosome 4"/>
</dbReference>
<sequence>MQAVKDKLHDMSEMRKVKSQAKAEEKAEKSIAKARMDVAHEVRLAKEAEAEMELHVAKAGQKVEREAAKNATIKPNASGTNRDPADHCTMATGNRSLDHGPADQAPPTINTAGITPPPNNAQAPPVKKLF</sequence>
<dbReference type="InterPro" id="IPR005513">
    <property type="entry name" value="LEA_1"/>
</dbReference>
<reference evidence="3" key="2">
    <citation type="submission" date="2021-01" db="UniProtKB">
        <authorList>
            <consortium name="EnsemblPlants"/>
        </authorList>
    </citation>
    <scope>IDENTIFICATION</scope>
</reference>
<dbReference type="PANTHER" id="PTHR33493:SF29">
    <property type="entry name" value="LATE EMBRYOGENESIS ABUNDANT PROTEIN"/>
    <property type="match status" value="1"/>
</dbReference>
<comment type="similarity">
    <text evidence="1">Belongs to the LEA type 1 family.</text>
</comment>
<protein>
    <recommendedName>
        <fullName evidence="5">Late embryogenesis abundant protein</fullName>
    </recommendedName>
</protein>
<dbReference type="InParanoid" id="A0A7N2LFZ1"/>
<dbReference type="Pfam" id="PF03760">
    <property type="entry name" value="LEA_1"/>
    <property type="match status" value="1"/>
</dbReference>
<dbReference type="AlphaFoldDB" id="A0A7N2LFZ1"/>
<dbReference type="OrthoDB" id="1935860at2759"/>
<evidence type="ECO:0000313" key="4">
    <source>
        <dbReference type="Proteomes" id="UP000594261"/>
    </source>
</evidence>
<keyword evidence="4" id="KW-1185">Reference proteome</keyword>
<name>A0A7N2LFZ1_QUELO</name>
<evidence type="ECO:0008006" key="5">
    <source>
        <dbReference type="Google" id="ProtNLM"/>
    </source>
</evidence>
<feature type="region of interest" description="Disordered" evidence="2">
    <location>
        <begin position="1"/>
        <end position="28"/>
    </location>
</feature>
<proteinExistence type="inferred from homology"/>
<evidence type="ECO:0000313" key="3">
    <source>
        <dbReference type="EnsemblPlants" id="QL04p024258:mrna"/>
    </source>
</evidence>